<accession>C1DI28</accession>
<organism evidence="1 2">
    <name type="scientific">Azotobacter vinelandii (strain DJ / ATCC BAA-1303)</name>
    <dbReference type="NCBI Taxonomy" id="322710"/>
    <lineage>
        <taxon>Bacteria</taxon>
        <taxon>Pseudomonadati</taxon>
        <taxon>Pseudomonadota</taxon>
        <taxon>Gammaproteobacteria</taxon>
        <taxon>Pseudomonadales</taxon>
        <taxon>Pseudomonadaceae</taxon>
        <taxon>Azotobacter</taxon>
    </lineage>
</organism>
<gene>
    <name evidence="1" type="ordered locus">Avin_02640</name>
</gene>
<dbReference type="KEGG" id="avn:Avin_02640"/>
<reference evidence="1 2" key="1">
    <citation type="journal article" date="2009" name="J. Bacteriol.">
        <title>Genome sequence of Azotobacter vinelandii, an obligate aerobe specialized to support diverse anaerobic metabolic processes.</title>
        <authorList>
            <person name="Setubal J.C."/>
            <person name="dos Santos P."/>
            <person name="Goldman B.S."/>
            <person name="Ertesvag H."/>
            <person name="Espin G."/>
            <person name="Rubio L.M."/>
            <person name="Valla S."/>
            <person name="Almeida N.F."/>
            <person name="Balasubramanian D."/>
            <person name="Cromes L."/>
            <person name="Curatti L."/>
            <person name="Du Z."/>
            <person name="Godsy E."/>
            <person name="Goodner B."/>
            <person name="Hellner-Burris K."/>
            <person name="Hernandez J.A."/>
            <person name="Houmiel K."/>
            <person name="Imperial J."/>
            <person name="Kennedy C."/>
            <person name="Larson T.J."/>
            <person name="Latreille P."/>
            <person name="Ligon L.S."/>
            <person name="Lu J."/>
            <person name="Maerk M."/>
            <person name="Miller N.M."/>
            <person name="Norton S."/>
            <person name="O'Carroll I.P."/>
            <person name="Paulsen I."/>
            <person name="Raulfs E.C."/>
            <person name="Roemer R."/>
            <person name="Rosser J."/>
            <person name="Segura D."/>
            <person name="Slater S."/>
            <person name="Stricklin S.L."/>
            <person name="Studholme D.J."/>
            <person name="Sun J."/>
            <person name="Viana C.J."/>
            <person name="Wallin E."/>
            <person name="Wang B."/>
            <person name="Wheeler C."/>
            <person name="Zhu H."/>
            <person name="Dean D.R."/>
            <person name="Dixon R."/>
            <person name="Wood D."/>
        </authorList>
    </citation>
    <scope>NUCLEOTIDE SEQUENCE [LARGE SCALE GENOMIC DNA]</scope>
    <source>
        <strain evidence="2">DJ / ATCC BAA-1303</strain>
    </source>
</reference>
<evidence type="ECO:0000313" key="2">
    <source>
        <dbReference type="Proteomes" id="UP000002424"/>
    </source>
</evidence>
<sequence>MHLQPAERRFVAGERFGQGIEERALAEAAWPGEEVVCPVRSVAGRSRSCRRKKSSRILAKVWMPMVSLWSGL</sequence>
<dbReference type="AlphaFoldDB" id="C1DI28"/>
<dbReference type="Proteomes" id="UP000002424">
    <property type="component" value="Chromosome"/>
</dbReference>
<dbReference type="EnsemblBacteria" id="ACO76525">
    <property type="protein sequence ID" value="ACO76525"/>
    <property type="gene ID" value="Avin_02640"/>
</dbReference>
<evidence type="ECO:0000313" key="1">
    <source>
        <dbReference type="EMBL" id="ACO76525.1"/>
    </source>
</evidence>
<protein>
    <submittedName>
        <fullName evidence="1">Uncharacterized protein</fullName>
    </submittedName>
</protein>
<proteinExistence type="predicted"/>
<dbReference type="HOGENOM" id="CLU_2713693_0_0_6"/>
<dbReference type="EMBL" id="CP001157">
    <property type="protein sequence ID" value="ACO76525.1"/>
    <property type="molecule type" value="Genomic_DNA"/>
</dbReference>
<name>C1DI28_AZOVD</name>
<keyword evidence="2" id="KW-1185">Reference proteome</keyword>